<evidence type="ECO:0000313" key="4">
    <source>
        <dbReference type="Proteomes" id="UP000464675"/>
    </source>
</evidence>
<dbReference type="PROSITE" id="PS50263">
    <property type="entry name" value="CN_HYDROLASE"/>
    <property type="match status" value="1"/>
</dbReference>
<dbReference type="Proteomes" id="UP000563601">
    <property type="component" value="Unassembled WGS sequence"/>
</dbReference>
<sequence>MPRIAALQFATGTDIAHNLSTCLRMIDRAAAGGVQLMVLPEFCNHISWYRDRAQAWDCAVELDDAFLGAIAERARRYRSHILINVSLRREWPLITVTSLLYGPEGTLLGEADKQSLMGHENDFFSPAKCAGGLVETELGKIGFIACRDGISFEPARRLALAGADLLCNSLNSFAFDEASLHVRARAAENRLFMVAANKVGPLVPEAELQQVSAMTAIPQALLYGAGESQVVGPDGRPVIAGRRGQEEVVLAEIPARGARLQASLGALARRRPAIYQRLEMDAEDPTEEAAERIDIALLDPQGEGGAAIERVIALLRALPDNIQLAVLPAVFPQRDAAKNWSRTAALCREAEAQLLEICRERDIQVCTSIIEEAESGWQHLGVLLDGNGRRLSQPQLHRCHLGLPPSGRELQLLDLPWGRVAILTGNDCRYPELARIAALGGAHCLLMPVGAEALGVESHRENLPLLLAARAAENRVCLAAVKGKGGGMVASLEREFTLMEPWQERRFDGNINHPLVTLQRGEVTLASLAPRAAANKMISANTHLLRSRAHKSTKRLLITVKEAG</sequence>
<protein>
    <submittedName>
        <fullName evidence="2">Amidohydrolase</fullName>
    </submittedName>
</protein>
<evidence type="ECO:0000313" key="5">
    <source>
        <dbReference type="Proteomes" id="UP000563601"/>
    </source>
</evidence>
<dbReference type="InterPro" id="IPR003010">
    <property type="entry name" value="C-N_Hydrolase"/>
</dbReference>
<dbReference type="Proteomes" id="UP000464675">
    <property type="component" value="Chromosome"/>
</dbReference>
<dbReference type="SUPFAM" id="SSF56317">
    <property type="entry name" value="Carbon-nitrogen hydrolase"/>
    <property type="match status" value="2"/>
</dbReference>
<reference evidence="2 5" key="2">
    <citation type="submission" date="2020-08" db="EMBL/GenBank/DDBJ databases">
        <title>Genomic Encyclopedia of Type Strains, Phase IV (KMG-IV): sequencing the most valuable type-strain genomes for metagenomic binning, comparative biology and taxonomic classification.</title>
        <authorList>
            <person name="Goeker M."/>
        </authorList>
    </citation>
    <scope>NUCLEOTIDE SEQUENCE [LARGE SCALE GENOMIC DNA]</scope>
    <source>
        <strain evidence="2 5">DSM 11525</strain>
    </source>
</reference>
<dbReference type="PANTHER" id="PTHR23088:SF27">
    <property type="entry name" value="DEAMINATED GLUTATHIONE AMIDASE"/>
    <property type="match status" value="1"/>
</dbReference>
<dbReference type="EMBL" id="JACHHR010000001">
    <property type="protein sequence ID" value="MBB5210167.1"/>
    <property type="molecule type" value="Genomic_DNA"/>
</dbReference>
<keyword evidence="4" id="KW-1185">Reference proteome</keyword>
<evidence type="ECO:0000259" key="1">
    <source>
        <dbReference type="PROSITE" id="PS50263"/>
    </source>
</evidence>
<dbReference type="AlphaFoldDB" id="A0A6P1T937"/>
<dbReference type="OrthoDB" id="9803803at2"/>
<name>A0A6P1T937_9GAMM</name>
<dbReference type="RefSeq" id="WP_161858640.1">
    <property type="nucleotide sequence ID" value="NZ_CP047491.1"/>
</dbReference>
<proteinExistence type="predicted"/>
<dbReference type="InterPro" id="IPR036526">
    <property type="entry name" value="C-N_Hydrolase_sf"/>
</dbReference>
<reference evidence="3 4" key="1">
    <citation type="submission" date="2020-01" db="EMBL/GenBank/DDBJ databases">
        <title>The possibility of degradation of plastic by Microbulbifer hydrolyticus IRE-31.</title>
        <authorList>
            <person name="Liu L."/>
        </authorList>
    </citation>
    <scope>NUCLEOTIDE SEQUENCE [LARGE SCALE GENOMIC DNA]</scope>
    <source>
        <strain evidence="3 4">IRE-31</strain>
    </source>
</reference>
<accession>A0A6P1T937</accession>
<dbReference type="Gene3D" id="3.60.110.10">
    <property type="entry name" value="Carbon-nitrogen hydrolase"/>
    <property type="match status" value="2"/>
</dbReference>
<evidence type="ECO:0000313" key="3">
    <source>
        <dbReference type="EMBL" id="QHQ39318.1"/>
    </source>
</evidence>
<organism evidence="2 5">
    <name type="scientific">Microbulbifer hydrolyticus</name>
    <dbReference type="NCBI Taxonomy" id="48074"/>
    <lineage>
        <taxon>Bacteria</taxon>
        <taxon>Pseudomonadati</taxon>
        <taxon>Pseudomonadota</taxon>
        <taxon>Gammaproteobacteria</taxon>
        <taxon>Cellvibrionales</taxon>
        <taxon>Microbulbiferaceae</taxon>
        <taxon>Microbulbifer</taxon>
    </lineage>
</organism>
<dbReference type="PANTHER" id="PTHR23088">
    <property type="entry name" value="NITRILASE-RELATED"/>
    <property type="match status" value="1"/>
</dbReference>
<dbReference type="EMBL" id="CP047491">
    <property type="protein sequence ID" value="QHQ39318.1"/>
    <property type="molecule type" value="Genomic_DNA"/>
</dbReference>
<feature type="domain" description="CN hydrolase" evidence="1">
    <location>
        <begin position="2"/>
        <end position="255"/>
    </location>
</feature>
<gene>
    <name evidence="3" type="ORF">GTQ55_10190</name>
    <name evidence="2" type="ORF">HNQ53_000355</name>
</gene>
<dbReference type="CDD" id="cd07197">
    <property type="entry name" value="nitrilase"/>
    <property type="match status" value="1"/>
</dbReference>
<dbReference type="Pfam" id="PF00795">
    <property type="entry name" value="CN_hydrolase"/>
    <property type="match status" value="1"/>
</dbReference>
<evidence type="ECO:0000313" key="2">
    <source>
        <dbReference type="EMBL" id="MBB5210167.1"/>
    </source>
</evidence>